<dbReference type="OrthoDB" id="9803420at2"/>
<comment type="function">
    <text evidence="3 14 16">Endonuclease that specifically degrades the RNA of RNA-DNA hybrids.</text>
</comment>
<keyword evidence="13 14" id="KW-0464">Manganese</keyword>
<evidence type="ECO:0000313" key="18">
    <source>
        <dbReference type="EMBL" id="PWS39121.1"/>
    </source>
</evidence>
<evidence type="ECO:0000256" key="8">
    <source>
        <dbReference type="ARBA" id="ARBA00022490"/>
    </source>
</evidence>
<dbReference type="InterPro" id="IPR022898">
    <property type="entry name" value="RNase_HII"/>
</dbReference>
<feature type="binding site" evidence="14 15">
    <location>
        <position position="117"/>
    </location>
    <ligand>
        <name>a divalent metal cation</name>
        <dbReference type="ChEBI" id="CHEBI:60240"/>
    </ligand>
</feature>
<comment type="subcellular location">
    <subcellularLocation>
        <location evidence="4 14">Cytoplasm</location>
    </subcellularLocation>
</comment>
<dbReference type="GO" id="GO:0004523">
    <property type="term" value="F:RNA-DNA hybrid ribonuclease activity"/>
    <property type="evidence" value="ECO:0007669"/>
    <property type="project" value="UniProtKB-UniRule"/>
</dbReference>
<feature type="binding site" evidence="14 15">
    <location>
        <position position="19"/>
    </location>
    <ligand>
        <name>a divalent metal cation</name>
        <dbReference type="ChEBI" id="CHEBI:60240"/>
    </ligand>
</feature>
<evidence type="ECO:0000256" key="6">
    <source>
        <dbReference type="ARBA" id="ARBA00012180"/>
    </source>
</evidence>
<sequence>MPSFALESAHAGRVAGLDEAGRGPLAGPVLAAAVVFRRRPPRALAALIDDSKKLNAAKRAAAFDALVQAARAGLLDYAVAAASVAEIGRINILRASQLAMARALARLAEPPDLALVDGNQPPALPCTVRCVVGGDAQCLSIAAASILAKVVRDRAMARLDRRWPGYGFASHQGYATEQHRSALARLGPTPHHRRGFAPVDQASLFALLDD</sequence>
<dbReference type="GO" id="GO:0043137">
    <property type="term" value="P:DNA replication, removal of RNA primer"/>
    <property type="evidence" value="ECO:0007669"/>
    <property type="project" value="TreeGrafter"/>
</dbReference>
<dbReference type="InterPro" id="IPR036397">
    <property type="entry name" value="RNaseH_sf"/>
</dbReference>
<keyword evidence="12 14" id="KW-0378">Hydrolase</keyword>
<dbReference type="Gene3D" id="3.30.420.10">
    <property type="entry name" value="Ribonuclease H-like superfamily/Ribonuclease H"/>
    <property type="match status" value="1"/>
</dbReference>
<dbReference type="RefSeq" id="WP_109869742.1">
    <property type="nucleotide sequence ID" value="NZ_QGNA01000001.1"/>
</dbReference>
<evidence type="ECO:0000256" key="12">
    <source>
        <dbReference type="ARBA" id="ARBA00022801"/>
    </source>
</evidence>
<organism evidence="18 19">
    <name type="scientific">Falsiroseomonas bella</name>
    <dbReference type="NCBI Taxonomy" id="2184016"/>
    <lineage>
        <taxon>Bacteria</taxon>
        <taxon>Pseudomonadati</taxon>
        <taxon>Pseudomonadota</taxon>
        <taxon>Alphaproteobacteria</taxon>
        <taxon>Acetobacterales</taxon>
        <taxon>Roseomonadaceae</taxon>
        <taxon>Falsiroseomonas</taxon>
    </lineage>
</organism>
<evidence type="ECO:0000256" key="1">
    <source>
        <dbReference type="ARBA" id="ARBA00000077"/>
    </source>
</evidence>
<evidence type="ECO:0000256" key="7">
    <source>
        <dbReference type="ARBA" id="ARBA00019179"/>
    </source>
</evidence>
<evidence type="ECO:0000256" key="11">
    <source>
        <dbReference type="ARBA" id="ARBA00022759"/>
    </source>
</evidence>
<dbReference type="InterPro" id="IPR001352">
    <property type="entry name" value="RNase_HII/HIII"/>
</dbReference>
<evidence type="ECO:0000256" key="13">
    <source>
        <dbReference type="ARBA" id="ARBA00023211"/>
    </source>
</evidence>
<feature type="binding site" evidence="14 15">
    <location>
        <position position="18"/>
    </location>
    <ligand>
        <name>a divalent metal cation</name>
        <dbReference type="ChEBI" id="CHEBI:60240"/>
    </ligand>
</feature>
<dbReference type="InterPro" id="IPR024567">
    <property type="entry name" value="RNase_HII/HIII_dom"/>
</dbReference>
<gene>
    <name evidence="14" type="primary">rnhB</name>
    <name evidence="18" type="ORF">DFH01_07740</name>
</gene>
<dbReference type="PROSITE" id="PS51975">
    <property type="entry name" value="RNASE_H_2"/>
    <property type="match status" value="1"/>
</dbReference>
<dbReference type="EC" id="3.1.26.4" evidence="6 14"/>
<dbReference type="Proteomes" id="UP000245765">
    <property type="component" value="Unassembled WGS sequence"/>
</dbReference>
<dbReference type="GO" id="GO:0005737">
    <property type="term" value="C:cytoplasm"/>
    <property type="evidence" value="ECO:0007669"/>
    <property type="project" value="UniProtKB-SubCell"/>
</dbReference>
<proteinExistence type="inferred from homology"/>
<evidence type="ECO:0000313" key="19">
    <source>
        <dbReference type="Proteomes" id="UP000245765"/>
    </source>
</evidence>
<keyword evidence="19" id="KW-1185">Reference proteome</keyword>
<keyword evidence="11 14" id="KW-0255">Endonuclease</keyword>
<comment type="caution">
    <text evidence="18">The sequence shown here is derived from an EMBL/GenBank/DDBJ whole genome shotgun (WGS) entry which is preliminary data.</text>
</comment>
<evidence type="ECO:0000256" key="10">
    <source>
        <dbReference type="ARBA" id="ARBA00022723"/>
    </source>
</evidence>
<dbReference type="SUPFAM" id="SSF53098">
    <property type="entry name" value="Ribonuclease H-like"/>
    <property type="match status" value="1"/>
</dbReference>
<keyword evidence="8 14" id="KW-0963">Cytoplasm</keyword>
<comment type="similarity">
    <text evidence="5 14 16">Belongs to the RNase HII family.</text>
</comment>
<evidence type="ECO:0000256" key="5">
    <source>
        <dbReference type="ARBA" id="ARBA00007383"/>
    </source>
</evidence>
<dbReference type="EMBL" id="QGNA01000001">
    <property type="protein sequence ID" value="PWS39121.1"/>
    <property type="molecule type" value="Genomic_DNA"/>
</dbReference>
<comment type="catalytic activity">
    <reaction evidence="1 14 15 16">
        <text>Endonucleolytic cleavage to 5'-phosphomonoester.</text>
        <dbReference type="EC" id="3.1.26.4"/>
    </reaction>
</comment>
<dbReference type="PANTHER" id="PTHR10954">
    <property type="entry name" value="RIBONUCLEASE H2 SUBUNIT A"/>
    <property type="match status" value="1"/>
</dbReference>
<dbReference type="Pfam" id="PF01351">
    <property type="entry name" value="RNase_HII"/>
    <property type="match status" value="1"/>
</dbReference>
<evidence type="ECO:0000259" key="17">
    <source>
        <dbReference type="PROSITE" id="PS51975"/>
    </source>
</evidence>
<dbReference type="PANTHER" id="PTHR10954:SF18">
    <property type="entry name" value="RIBONUCLEASE HII"/>
    <property type="match status" value="1"/>
</dbReference>
<dbReference type="GO" id="GO:0032299">
    <property type="term" value="C:ribonuclease H2 complex"/>
    <property type="evidence" value="ECO:0007669"/>
    <property type="project" value="TreeGrafter"/>
</dbReference>
<dbReference type="HAMAP" id="MF_00052_B">
    <property type="entry name" value="RNase_HII_B"/>
    <property type="match status" value="1"/>
</dbReference>
<evidence type="ECO:0000256" key="9">
    <source>
        <dbReference type="ARBA" id="ARBA00022722"/>
    </source>
</evidence>
<name>A0A317FJ91_9PROT</name>
<comment type="cofactor">
    <cofactor evidence="2">
        <name>Mg(2+)</name>
        <dbReference type="ChEBI" id="CHEBI:18420"/>
    </cofactor>
</comment>
<evidence type="ECO:0000256" key="2">
    <source>
        <dbReference type="ARBA" id="ARBA00001946"/>
    </source>
</evidence>
<dbReference type="GO" id="GO:0030145">
    <property type="term" value="F:manganese ion binding"/>
    <property type="evidence" value="ECO:0007669"/>
    <property type="project" value="UniProtKB-UniRule"/>
</dbReference>
<evidence type="ECO:0000256" key="3">
    <source>
        <dbReference type="ARBA" id="ARBA00004065"/>
    </source>
</evidence>
<evidence type="ECO:0000256" key="14">
    <source>
        <dbReference type="HAMAP-Rule" id="MF_00052"/>
    </source>
</evidence>
<dbReference type="CDD" id="cd07182">
    <property type="entry name" value="RNase_HII_bacteria_HII_like"/>
    <property type="match status" value="1"/>
</dbReference>
<accession>A0A317FJ91</accession>
<evidence type="ECO:0000256" key="4">
    <source>
        <dbReference type="ARBA" id="ARBA00004496"/>
    </source>
</evidence>
<dbReference type="GO" id="GO:0003723">
    <property type="term" value="F:RNA binding"/>
    <property type="evidence" value="ECO:0007669"/>
    <property type="project" value="UniProtKB-UniRule"/>
</dbReference>
<dbReference type="InterPro" id="IPR012337">
    <property type="entry name" value="RNaseH-like_sf"/>
</dbReference>
<keyword evidence="9 14" id="KW-0540">Nuclease</keyword>
<reference evidence="19" key="1">
    <citation type="submission" date="2018-05" db="EMBL/GenBank/DDBJ databases">
        <authorList>
            <person name="Du Z."/>
            <person name="Wang X."/>
        </authorList>
    </citation>
    <scope>NUCLEOTIDE SEQUENCE [LARGE SCALE GENOMIC DNA]</scope>
    <source>
        <strain evidence="19">CQN31</strain>
    </source>
</reference>
<keyword evidence="10 14" id="KW-0479">Metal-binding</keyword>
<protein>
    <recommendedName>
        <fullName evidence="7 14">Ribonuclease HII</fullName>
        <shortName evidence="14">RNase HII</shortName>
        <ecNumber evidence="6 14">3.1.26.4</ecNumber>
    </recommendedName>
</protein>
<evidence type="ECO:0000256" key="15">
    <source>
        <dbReference type="PROSITE-ProRule" id="PRU01319"/>
    </source>
</evidence>
<dbReference type="NCBIfam" id="NF000595">
    <property type="entry name" value="PRK00015.1-3"/>
    <property type="match status" value="1"/>
</dbReference>
<dbReference type="AlphaFoldDB" id="A0A317FJ91"/>
<comment type="cofactor">
    <cofactor evidence="14 15">
        <name>Mn(2+)</name>
        <dbReference type="ChEBI" id="CHEBI:29035"/>
    </cofactor>
    <cofactor evidence="14 15">
        <name>Mg(2+)</name>
        <dbReference type="ChEBI" id="CHEBI:18420"/>
    </cofactor>
    <text evidence="14 15">Manganese or magnesium. Binds 1 divalent metal ion per monomer in the absence of substrate. May bind a second metal ion after substrate binding.</text>
</comment>
<feature type="domain" description="RNase H type-2" evidence="17">
    <location>
        <begin position="12"/>
        <end position="208"/>
    </location>
</feature>
<evidence type="ECO:0000256" key="16">
    <source>
        <dbReference type="RuleBase" id="RU003515"/>
    </source>
</evidence>
<dbReference type="GO" id="GO:0006298">
    <property type="term" value="P:mismatch repair"/>
    <property type="evidence" value="ECO:0007669"/>
    <property type="project" value="TreeGrafter"/>
</dbReference>